<accession>A0ABS4LKV2</accession>
<dbReference type="EMBL" id="JAGGLP010000002">
    <property type="protein sequence ID" value="MBP2048027.1"/>
    <property type="molecule type" value="Genomic_DNA"/>
</dbReference>
<comment type="caution">
    <text evidence="1">The sequence shown here is derived from an EMBL/GenBank/DDBJ whole genome shotgun (WGS) entry which is preliminary data.</text>
</comment>
<reference evidence="1 2" key="1">
    <citation type="submission" date="2021-03" db="EMBL/GenBank/DDBJ databases">
        <title>Genomic Encyclopedia of Type Strains, Phase IV (KMG-IV): sequencing the most valuable type-strain genomes for metagenomic binning, comparative biology and taxonomic classification.</title>
        <authorList>
            <person name="Goeker M."/>
        </authorList>
    </citation>
    <scope>NUCLEOTIDE SEQUENCE [LARGE SCALE GENOMIC DNA]</scope>
    <source>
        <strain evidence="1 2">DSM 40499</strain>
    </source>
</reference>
<protein>
    <recommendedName>
        <fullName evidence="3">Recombinase zinc beta ribbon domain-containing protein</fullName>
    </recommendedName>
</protein>
<gene>
    <name evidence="1" type="ORF">J2Z21_000951</name>
</gene>
<keyword evidence="2" id="KW-1185">Reference proteome</keyword>
<dbReference type="Proteomes" id="UP001519309">
    <property type="component" value="Unassembled WGS sequence"/>
</dbReference>
<sequence length="80" mass="8699">MLGHRGAGRRAERAVAWITCAGCGLTLAREHTREWWGDLSYLPLCHVVFGGDRAVASRVYDREERGAAWSALAALRAGCG</sequence>
<evidence type="ECO:0008006" key="3">
    <source>
        <dbReference type="Google" id="ProtNLM"/>
    </source>
</evidence>
<evidence type="ECO:0000313" key="1">
    <source>
        <dbReference type="EMBL" id="MBP2048027.1"/>
    </source>
</evidence>
<name>A0ABS4LKV2_9ACTN</name>
<organism evidence="1 2">
    <name type="scientific">Streptomyces griseochromogenes</name>
    <dbReference type="NCBI Taxonomy" id="68214"/>
    <lineage>
        <taxon>Bacteria</taxon>
        <taxon>Bacillati</taxon>
        <taxon>Actinomycetota</taxon>
        <taxon>Actinomycetes</taxon>
        <taxon>Kitasatosporales</taxon>
        <taxon>Streptomycetaceae</taxon>
        <taxon>Streptomyces</taxon>
    </lineage>
</organism>
<proteinExistence type="predicted"/>
<evidence type="ECO:0000313" key="2">
    <source>
        <dbReference type="Proteomes" id="UP001519309"/>
    </source>
</evidence>